<dbReference type="AlphaFoldDB" id="A0A183J161"/>
<name>A0A183J161_9BILA</name>
<sequence>MQNSEVAGAAGIGIVSGLNWSDYCLQWQEFLRWIQMTLVAFGVEPAACVQSILTILLQSEEEVSVSDGGLVGHGASKLMSTGCVSSQARDVREVALFERLKNDLSTDQLVQFTEEVIDRFYKLSGCVCHSGESDQKTPFSIDCNKYSENRHGQGLPPPACRHVEECHKLGFWTKLDYQPPSLNECMQRCCPETSAFTVITNHHNCEKQRLFNECNGNEIYGGGQCADKATQRSGQRLFSSDSEEELTAPKSQESSEDTSFYVVPQYDNTWLRVQEHNGNIVKKGAADVSAWAFTVPPSLFEDKAVKGDERRSVTGSSATFVDDTLCWWGGVNFQNYQLSNTTVGFHMPEDIFEFDPWDFINGNIDCYGPLFKFNYVKQGVYALIYFDLQFYDAL</sequence>
<evidence type="ECO:0000313" key="2">
    <source>
        <dbReference type="EMBL" id="VDP24259.1"/>
    </source>
</evidence>
<protein>
    <submittedName>
        <fullName evidence="4">Apple domain-containing protein</fullName>
    </submittedName>
</protein>
<evidence type="ECO:0000256" key="1">
    <source>
        <dbReference type="SAM" id="MobiDB-lite"/>
    </source>
</evidence>
<evidence type="ECO:0000313" key="4">
    <source>
        <dbReference type="WBParaSite" id="SBAD_0000995701-mRNA-1"/>
    </source>
</evidence>
<feature type="region of interest" description="Disordered" evidence="1">
    <location>
        <begin position="234"/>
        <end position="256"/>
    </location>
</feature>
<accession>A0A183J161</accession>
<proteinExistence type="predicted"/>
<dbReference type="EMBL" id="UZAM01012938">
    <property type="protein sequence ID" value="VDP24259.1"/>
    <property type="molecule type" value="Genomic_DNA"/>
</dbReference>
<gene>
    <name evidence="2" type="ORF">SBAD_LOCUS9609</name>
</gene>
<dbReference type="Proteomes" id="UP000270296">
    <property type="component" value="Unassembled WGS sequence"/>
</dbReference>
<keyword evidence="3" id="KW-1185">Reference proteome</keyword>
<reference evidence="2 3" key="2">
    <citation type="submission" date="2018-11" db="EMBL/GenBank/DDBJ databases">
        <authorList>
            <consortium name="Pathogen Informatics"/>
        </authorList>
    </citation>
    <scope>NUCLEOTIDE SEQUENCE [LARGE SCALE GENOMIC DNA]</scope>
</reference>
<organism evidence="4">
    <name type="scientific">Soboliphyme baturini</name>
    <dbReference type="NCBI Taxonomy" id="241478"/>
    <lineage>
        <taxon>Eukaryota</taxon>
        <taxon>Metazoa</taxon>
        <taxon>Ecdysozoa</taxon>
        <taxon>Nematoda</taxon>
        <taxon>Enoplea</taxon>
        <taxon>Dorylaimia</taxon>
        <taxon>Dioctophymatida</taxon>
        <taxon>Dioctophymatoidea</taxon>
        <taxon>Soboliphymatidae</taxon>
        <taxon>Soboliphyme</taxon>
    </lineage>
</organism>
<evidence type="ECO:0000313" key="3">
    <source>
        <dbReference type="Proteomes" id="UP000270296"/>
    </source>
</evidence>
<dbReference type="WBParaSite" id="SBAD_0000995701-mRNA-1">
    <property type="protein sequence ID" value="SBAD_0000995701-mRNA-1"/>
    <property type="gene ID" value="SBAD_0000995701"/>
</dbReference>
<reference evidence="4" key="1">
    <citation type="submission" date="2016-06" db="UniProtKB">
        <authorList>
            <consortium name="WormBaseParasite"/>
        </authorList>
    </citation>
    <scope>IDENTIFICATION</scope>
</reference>